<evidence type="ECO:0000313" key="2">
    <source>
        <dbReference type="EMBL" id="MPN50422.1"/>
    </source>
</evidence>
<protein>
    <submittedName>
        <fullName evidence="2">Uncharacterized protein</fullName>
    </submittedName>
</protein>
<gene>
    <name evidence="2" type="ORF">SDC9_198048</name>
</gene>
<evidence type="ECO:0000256" key="1">
    <source>
        <dbReference type="SAM" id="Phobius"/>
    </source>
</evidence>
<dbReference type="EMBL" id="VSSQ01114598">
    <property type="protein sequence ID" value="MPN50422.1"/>
    <property type="molecule type" value="Genomic_DNA"/>
</dbReference>
<comment type="caution">
    <text evidence="2">The sequence shown here is derived from an EMBL/GenBank/DDBJ whole genome shotgun (WGS) entry which is preliminary data.</text>
</comment>
<name>A0A645IHW1_9ZZZZ</name>
<keyword evidence="1" id="KW-0472">Membrane</keyword>
<dbReference type="AlphaFoldDB" id="A0A645IHW1"/>
<proteinExistence type="predicted"/>
<keyword evidence="1" id="KW-1133">Transmembrane helix</keyword>
<keyword evidence="1" id="KW-0812">Transmembrane</keyword>
<reference evidence="2" key="1">
    <citation type="submission" date="2019-08" db="EMBL/GenBank/DDBJ databases">
        <authorList>
            <person name="Kucharzyk K."/>
            <person name="Murdoch R.W."/>
            <person name="Higgins S."/>
            <person name="Loffler F."/>
        </authorList>
    </citation>
    <scope>NUCLEOTIDE SEQUENCE</scope>
</reference>
<sequence length="91" mass="9778">MNFADPSGSSPPLKPPGIRMIWLFLILAAISSMDSISPVCVMFLSIWKSTAAPALSKARFESISQFVPGKTGMKTRGFAIFTGGEWIGLIV</sequence>
<accession>A0A645IHW1</accession>
<feature type="transmembrane region" description="Helical" evidence="1">
    <location>
        <begin position="20"/>
        <end position="47"/>
    </location>
</feature>
<organism evidence="2">
    <name type="scientific">bioreactor metagenome</name>
    <dbReference type="NCBI Taxonomy" id="1076179"/>
    <lineage>
        <taxon>unclassified sequences</taxon>
        <taxon>metagenomes</taxon>
        <taxon>ecological metagenomes</taxon>
    </lineage>
</organism>